<keyword evidence="2" id="KW-1185">Reference proteome</keyword>
<accession>F8TTY6</accession>
<reference evidence="1 2" key="5">
    <citation type="journal article" date="1997" name="Virology">
        <title>Analysis of 74 kb of DNA located at the right end of the 330-kb chlorella virus PBCV-1 genome.</title>
        <authorList>
            <person name="Li Y."/>
            <person name="Lu Z."/>
            <person name="Sun L."/>
            <person name="Ropp S."/>
            <person name="Kutish G.F."/>
            <person name="Rock D.L."/>
            <person name="Van Etten J.L."/>
        </authorList>
    </citation>
    <scope>NUCLEOTIDE SEQUENCE [LARGE SCALE GENOMIC DNA]</scope>
</reference>
<protein>
    <submittedName>
        <fullName evidence="1">Uncharacterized protein</fullName>
    </submittedName>
</protein>
<reference evidence="1 2" key="3">
    <citation type="journal article" date="1996" name="Virology">
        <title>Analysis of 94 kb of the chlorella virus PBCV-1 330-kb genome: map positions 88 to 182.</title>
        <authorList>
            <person name="Lu Z."/>
            <person name="Li Y."/>
            <person name="Que Q."/>
            <person name="Kutish G.F."/>
            <person name="Rock D.L."/>
            <person name="Van Etten J.L."/>
        </authorList>
    </citation>
    <scope>NUCLEOTIDE SEQUENCE [LARGE SCALE GENOMIC DNA]</scope>
</reference>
<reference evidence="1 2" key="6">
    <citation type="journal article" date="1999" name="Virology">
        <title>Chlorella virus PBCV-1 encodes a functional homospermidine synthase.</title>
        <authorList>
            <person name="Kaiser A."/>
            <person name="Vollmert M."/>
            <person name="Tholl D."/>
            <person name="Graves M.V."/>
            <person name="Gurnon J.R."/>
            <person name="Xing W."/>
            <person name="Lisec A.D."/>
            <person name="Nickerson K.W."/>
            <person name="Van Etten J.L."/>
        </authorList>
    </citation>
    <scope>NUCLEOTIDE SEQUENCE [LARGE SCALE GENOMIC DNA]</scope>
</reference>
<dbReference type="Proteomes" id="UP000000862">
    <property type="component" value="Segment"/>
</dbReference>
<name>F8TTY6_PBCV1</name>
<dbReference type="RefSeq" id="YP_004678902.1">
    <property type="nucleotide sequence ID" value="NC_000852.5"/>
</dbReference>
<reference evidence="1 2" key="2">
    <citation type="journal article" date="1995" name="Virology">
        <title>Analysis of 43 kb of the Chlorella virus PBCV-1 330-kb genome: map positions 45 to 88.</title>
        <authorList>
            <person name="Li Y."/>
            <person name="Lu Z."/>
            <person name="Burbank D.E."/>
            <person name="Kutish G.F."/>
            <person name="Rock D.L."/>
            <person name="Van Etten J.L."/>
        </authorList>
    </citation>
    <scope>NUCLEOTIDE SEQUENCE [LARGE SCALE GENOMIC DNA]</scope>
</reference>
<sequence>MFDTLHVSPMLHHASEDGMKHAVKFVSVLGVQSYILSISSIY</sequence>
<dbReference type="GeneID" id="10971200"/>
<reference evidence="1 2" key="7">
    <citation type="journal article" date="2000" name="Virology">
        <title>Characterization of a beta-1,3-glucanase encoded by chlorella virus PBCV-1.</title>
        <authorList>
            <person name="Sun L."/>
            <person name="Gurnon J.R."/>
            <person name="Adams B.J."/>
            <person name="Graves M.V."/>
            <person name="Van Etten J.L."/>
        </authorList>
    </citation>
    <scope>NUCLEOTIDE SEQUENCE [LARGE SCALE GENOMIC DNA]</scope>
</reference>
<organism evidence="1 2">
    <name type="scientific">Paramecium bursaria Chlorella virus 1</name>
    <name type="common">PBCV-1</name>
    <dbReference type="NCBI Taxonomy" id="10506"/>
    <lineage>
        <taxon>Viruses</taxon>
        <taxon>Varidnaviria</taxon>
        <taxon>Bamfordvirae</taxon>
        <taxon>Nucleocytoviricota</taxon>
        <taxon>Megaviricetes</taxon>
        <taxon>Algavirales</taxon>
        <taxon>Phycodnaviridae</taxon>
        <taxon>Chlorovirus</taxon>
        <taxon>Chlorovirus vanettense</taxon>
    </lineage>
</organism>
<organismHost>
    <name type="scientific">Chlorella</name>
    <dbReference type="NCBI Taxonomy" id="3071"/>
</organismHost>
<evidence type="ECO:0000313" key="1">
    <source>
        <dbReference type="EMBL" id="AEI70047.1"/>
    </source>
</evidence>
<proteinExistence type="predicted"/>
<dbReference type="EMBL" id="JF411744">
    <property type="protein sequence ID" value="AEI70047.1"/>
    <property type="molecule type" value="Genomic_DNA"/>
</dbReference>
<reference evidence="1 2" key="8">
    <citation type="journal article" date="2010" name="J. Virol.">
        <title>Microarray analysis of Paramecium bursaria chlorella virus 1 transcription.</title>
        <authorList>
            <person name="Yanai-Balser G.M."/>
            <person name="Duncan G.A."/>
            <person name="Eudy J.D."/>
            <person name="Wang D."/>
            <person name="Li X."/>
            <person name="Agarkova I.V."/>
            <person name="Dunigan D.D."/>
            <person name="Van Etten J.L."/>
        </authorList>
    </citation>
    <scope>NUCLEOTIDE SEQUENCE [LARGE SCALE GENOMIC DNA]</scope>
</reference>
<gene>
    <name evidence="1" type="primary">a162aR</name>
</gene>
<evidence type="ECO:0000313" key="2">
    <source>
        <dbReference type="Proteomes" id="UP000000862"/>
    </source>
</evidence>
<reference evidence="1 2" key="4">
    <citation type="journal article" date="1996" name="Virology">
        <title>Analysis of 76 kb of the chlorella virus PBCV-1 330-kb genome: map positions 182 to 258.</title>
        <authorList>
            <person name="Kutish G.F."/>
            <person name="Li Y."/>
            <person name="Lu Z."/>
            <person name="Furuta M."/>
            <person name="Rock D.L."/>
            <person name="Van Etten J.L."/>
        </authorList>
    </citation>
    <scope>NUCLEOTIDE SEQUENCE [LARGE SCALE GENOMIC DNA]</scope>
</reference>
<dbReference type="KEGG" id="vg:10971200"/>
<reference evidence="1 2" key="1">
    <citation type="journal article" date="1995" name="Virology">
        <title>Analysis of 45 kb of DNA located at the left end of the chlorella virus PBCV-1 genome.</title>
        <authorList>
            <person name="Lu Z."/>
            <person name="Li Y."/>
            <person name="Zhang Y."/>
            <person name="Kutish G.F."/>
            <person name="Rock D.L."/>
            <person name="Van Etten J.L."/>
        </authorList>
    </citation>
    <scope>NUCLEOTIDE SEQUENCE [LARGE SCALE GENOMIC DNA]</scope>
</reference>